<dbReference type="Gene3D" id="3.40.50.360">
    <property type="match status" value="1"/>
</dbReference>
<accession>A0A0R1PJI8</accession>
<dbReference type="SUPFAM" id="SSF52218">
    <property type="entry name" value="Flavoproteins"/>
    <property type="match status" value="1"/>
</dbReference>
<dbReference type="PANTHER" id="PTHR10204:SF34">
    <property type="entry name" value="NAD(P)H DEHYDROGENASE [QUINONE] 1 ISOFORM 1"/>
    <property type="match status" value="1"/>
</dbReference>
<dbReference type="PANTHER" id="PTHR10204">
    <property type="entry name" value="NAD P H OXIDOREDUCTASE-RELATED"/>
    <property type="match status" value="1"/>
</dbReference>
<sequence>MIHEEILDMKTIIYTHPNTSSFNHEILNTLSNYFNRNDEEFEVINLYADNFNPVLSAKELKVYSQGRTSDELVRKYQRRINNSDELIFIFPIWWHNLPAMLKGFFDRVLLSGFAYDESDGWKGLLTQIKKVTVVTTSTTTKDYLVNNCGDPIQSVFIDRTLADIGLNPKNTTWIHFGQVNVTTDENRQKFLIDLIKEYESTNS</sequence>
<reference evidence="4 5" key="1">
    <citation type="journal article" date="2015" name="Genome Announc.">
        <title>Expanding the biotechnology potential of lactobacilli through comparative genomics of 213 strains and associated genera.</title>
        <authorList>
            <person name="Sun Z."/>
            <person name="Harris H.M."/>
            <person name="McCann A."/>
            <person name="Guo C."/>
            <person name="Argimon S."/>
            <person name="Zhang W."/>
            <person name="Yang X."/>
            <person name="Jeffery I.B."/>
            <person name="Cooney J.C."/>
            <person name="Kagawa T.F."/>
            <person name="Liu W."/>
            <person name="Song Y."/>
            <person name="Salvetti E."/>
            <person name="Wrobel A."/>
            <person name="Rasinkangas P."/>
            <person name="Parkhill J."/>
            <person name="Rea M.C."/>
            <person name="O'Sullivan O."/>
            <person name="Ritari J."/>
            <person name="Douillard F.P."/>
            <person name="Paul Ross R."/>
            <person name="Yang R."/>
            <person name="Briner A.E."/>
            <person name="Felis G.E."/>
            <person name="de Vos W.M."/>
            <person name="Barrangou R."/>
            <person name="Klaenhammer T.R."/>
            <person name="Caufield P.W."/>
            <person name="Cui Y."/>
            <person name="Zhang H."/>
            <person name="O'Toole P.W."/>
        </authorList>
    </citation>
    <scope>NUCLEOTIDE SEQUENCE [LARGE SCALE GENOMIC DNA]</scope>
    <source>
        <strain evidence="4 5">DSM 13238</strain>
    </source>
</reference>
<dbReference type="Proteomes" id="UP000051908">
    <property type="component" value="Unassembled WGS sequence"/>
</dbReference>
<dbReference type="InterPro" id="IPR029039">
    <property type="entry name" value="Flavoprotein-like_sf"/>
</dbReference>
<gene>
    <name evidence="4" type="ORF">FD33_GL000329</name>
</gene>
<dbReference type="AlphaFoldDB" id="A0A0R1PJI8"/>
<organism evidence="4 5">
    <name type="scientific">Companilactobacillus paralimentarius DSM 13238 = JCM 10415</name>
    <dbReference type="NCBI Taxonomy" id="1122151"/>
    <lineage>
        <taxon>Bacteria</taxon>
        <taxon>Bacillati</taxon>
        <taxon>Bacillota</taxon>
        <taxon>Bacilli</taxon>
        <taxon>Lactobacillales</taxon>
        <taxon>Lactobacillaceae</taxon>
        <taxon>Companilactobacillus</taxon>
    </lineage>
</organism>
<dbReference type="GO" id="GO:0003955">
    <property type="term" value="F:NAD(P)H dehydrogenase (quinone) activity"/>
    <property type="evidence" value="ECO:0007669"/>
    <property type="project" value="TreeGrafter"/>
</dbReference>
<dbReference type="GO" id="GO:0005829">
    <property type="term" value="C:cytosol"/>
    <property type="evidence" value="ECO:0007669"/>
    <property type="project" value="TreeGrafter"/>
</dbReference>
<evidence type="ECO:0000256" key="1">
    <source>
        <dbReference type="ARBA" id="ARBA00006252"/>
    </source>
</evidence>
<dbReference type="Pfam" id="PF02525">
    <property type="entry name" value="Flavodoxin_2"/>
    <property type="match status" value="1"/>
</dbReference>
<evidence type="ECO:0000256" key="2">
    <source>
        <dbReference type="ARBA" id="ARBA00023002"/>
    </source>
</evidence>
<evidence type="ECO:0000313" key="4">
    <source>
        <dbReference type="EMBL" id="KRL32518.1"/>
    </source>
</evidence>
<dbReference type="PATRIC" id="fig|1122151.5.peg.343"/>
<comment type="caution">
    <text evidence="4">The sequence shown here is derived from an EMBL/GenBank/DDBJ whole genome shotgun (WGS) entry which is preliminary data.</text>
</comment>
<protein>
    <submittedName>
        <fullName evidence="4">Flavodoxin</fullName>
    </submittedName>
</protein>
<dbReference type="InterPro" id="IPR003680">
    <property type="entry name" value="Flavodoxin_fold"/>
</dbReference>
<keyword evidence="5" id="KW-1185">Reference proteome</keyword>
<dbReference type="InterPro" id="IPR051545">
    <property type="entry name" value="NAD(P)H_dehydrogenase_qn"/>
</dbReference>
<evidence type="ECO:0000259" key="3">
    <source>
        <dbReference type="Pfam" id="PF02525"/>
    </source>
</evidence>
<proteinExistence type="inferred from homology"/>
<name>A0A0R1PJI8_9LACO</name>
<evidence type="ECO:0000313" key="5">
    <source>
        <dbReference type="Proteomes" id="UP000051908"/>
    </source>
</evidence>
<comment type="similarity">
    <text evidence="1">Belongs to the NAD(P)H dehydrogenase (quinone) family.</text>
</comment>
<feature type="domain" description="Flavodoxin-like fold" evidence="3">
    <location>
        <begin position="12"/>
        <end position="141"/>
    </location>
</feature>
<dbReference type="EMBL" id="AZES01000009">
    <property type="protein sequence ID" value="KRL32518.1"/>
    <property type="molecule type" value="Genomic_DNA"/>
</dbReference>
<keyword evidence="2" id="KW-0560">Oxidoreductase</keyword>